<reference evidence="8" key="1">
    <citation type="submission" date="2023-07" db="EMBL/GenBank/DDBJ databases">
        <title>Genome content predicts the carbon catabolic preferences of heterotrophic bacteria.</title>
        <authorList>
            <person name="Gralka M."/>
        </authorList>
    </citation>
    <scope>NUCLEOTIDE SEQUENCE</scope>
    <source>
        <strain evidence="8">I2M02</strain>
    </source>
</reference>
<accession>A0AAW7XTS2</accession>
<dbReference type="RefSeq" id="WP_303494322.1">
    <property type="nucleotide sequence ID" value="NZ_JAUOPJ010000002.1"/>
</dbReference>
<gene>
    <name evidence="8" type="ORF">Q4494_03585</name>
</gene>
<organism evidence="8 9">
    <name type="scientific">Celeribacter halophilus</name>
    <dbReference type="NCBI Taxonomy" id="576117"/>
    <lineage>
        <taxon>Bacteria</taxon>
        <taxon>Pseudomonadati</taxon>
        <taxon>Pseudomonadota</taxon>
        <taxon>Alphaproteobacteria</taxon>
        <taxon>Rhodobacterales</taxon>
        <taxon>Roseobacteraceae</taxon>
        <taxon>Celeribacter</taxon>
    </lineage>
</organism>
<comment type="subcellular location">
    <subcellularLocation>
        <location evidence="1">Cell membrane</location>
        <topology evidence="1">Multi-pass membrane protein</topology>
    </subcellularLocation>
</comment>
<dbReference type="AlphaFoldDB" id="A0AAW7XTS2"/>
<dbReference type="InterPro" id="IPR018383">
    <property type="entry name" value="UPF0324_pro"/>
</dbReference>
<feature type="transmembrane region" description="Helical" evidence="7">
    <location>
        <begin position="102"/>
        <end position="120"/>
    </location>
</feature>
<protein>
    <submittedName>
        <fullName evidence="8">Sulfate exporter family transporter</fullName>
    </submittedName>
</protein>
<evidence type="ECO:0000313" key="8">
    <source>
        <dbReference type="EMBL" id="MDO6456150.1"/>
    </source>
</evidence>
<feature type="transmembrane region" description="Helical" evidence="7">
    <location>
        <begin position="44"/>
        <end position="65"/>
    </location>
</feature>
<comment type="caution">
    <text evidence="8">The sequence shown here is derived from an EMBL/GenBank/DDBJ whole genome shotgun (WGS) entry which is preliminary data.</text>
</comment>
<dbReference type="PANTHER" id="PTHR30106">
    <property type="entry name" value="INNER MEMBRANE PROTEIN YEIH-RELATED"/>
    <property type="match status" value="1"/>
</dbReference>
<keyword evidence="5 7" id="KW-1133">Transmembrane helix</keyword>
<evidence type="ECO:0000256" key="1">
    <source>
        <dbReference type="ARBA" id="ARBA00004651"/>
    </source>
</evidence>
<feature type="transmembrane region" description="Helical" evidence="7">
    <location>
        <begin position="165"/>
        <end position="185"/>
    </location>
</feature>
<evidence type="ECO:0000256" key="5">
    <source>
        <dbReference type="ARBA" id="ARBA00022989"/>
    </source>
</evidence>
<feature type="transmembrane region" description="Helical" evidence="7">
    <location>
        <begin position="315"/>
        <end position="342"/>
    </location>
</feature>
<dbReference type="Proteomes" id="UP001169823">
    <property type="component" value="Unassembled WGS sequence"/>
</dbReference>
<evidence type="ECO:0000256" key="3">
    <source>
        <dbReference type="ARBA" id="ARBA00022475"/>
    </source>
</evidence>
<evidence type="ECO:0000313" key="9">
    <source>
        <dbReference type="Proteomes" id="UP001169823"/>
    </source>
</evidence>
<name>A0AAW7XTS2_9RHOB</name>
<dbReference type="PANTHER" id="PTHR30106:SF2">
    <property type="entry name" value="UPF0324 INNER MEMBRANE PROTEIN YEIH"/>
    <property type="match status" value="1"/>
</dbReference>
<evidence type="ECO:0000256" key="6">
    <source>
        <dbReference type="ARBA" id="ARBA00023136"/>
    </source>
</evidence>
<evidence type="ECO:0000256" key="2">
    <source>
        <dbReference type="ARBA" id="ARBA00007977"/>
    </source>
</evidence>
<feature type="transmembrane region" description="Helical" evidence="7">
    <location>
        <begin position="197"/>
        <end position="218"/>
    </location>
</feature>
<keyword evidence="4 7" id="KW-0812">Transmembrane</keyword>
<dbReference type="Pfam" id="PF03601">
    <property type="entry name" value="Cons_hypoth698"/>
    <property type="match status" value="1"/>
</dbReference>
<dbReference type="EMBL" id="JAUOPJ010000002">
    <property type="protein sequence ID" value="MDO6456150.1"/>
    <property type="molecule type" value="Genomic_DNA"/>
</dbReference>
<keyword evidence="6 7" id="KW-0472">Membrane</keyword>
<feature type="transmembrane region" description="Helical" evidence="7">
    <location>
        <begin position="77"/>
        <end position="96"/>
    </location>
</feature>
<keyword evidence="3" id="KW-1003">Cell membrane</keyword>
<feature type="transmembrane region" description="Helical" evidence="7">
    <location>
        <begin position="132"/>
        <end position="153"/>
    </location>
</feature>
<evidence type="ECO:0000256" key="4">
    <source>
        <dbReference type="ARBA" id="ARBA00022692"/>
    </source>
</evidence>
<proteinExistence type="inferred from homology"/>
<feature type="transmembrane region" description="Helical" evidence="7">
    <location>
        <begin position="259"/>
        <end position="277"/>
    </location>
</feature>
<evidence type="ECO:0000256" key="7">
    <source>
        <dbReference type="SAM" id="Phobius"/>
    </source>
</evidence>
<sequence length="343" mass="35191">MKEALNSSAPHVAMFRKLQILFPGVLSAVTVALAAKFLSEHYGAPVMLMALLIGMSFAFLSDAGTHTVSGIEFASKQLLRFGVALLGLGITVQQIASAGLGVLLITLSGVGLTIAVGILLSRVLGGSARFGLLAGGAVAICGASAALAISSVLPKDDPDLERNTVFTVIAVTALSTLAMILYPILSGVLGLSDEMTGVFFGATIHDVAQVVGAGYSVSDLAGSTATFVKLLRVATLVPVVIILSLVFSGASAQTEKKSLPIPFFVLGFAALVLIGSADVIPETAVAFLLDLSRWCLVTAIAALGMKTSLRKLGDVGARAIIVICLSTVILAVFVLSAIHLFLI</sequence>
<comment type="similarity">
    <text evidence="2">Belongs to the UPF0324 family.</text>
</comment>
<feature type="transmembrane region" description="Helical" evidence="7">
    <location>
        <begin position="230"/>
        <end position="247"/>
    </location>
</feature>
<dbReference type="GO" id="GO:0005886">
    <property type="term" value="C:plasma membrane"/>
    <property type="evidence" value="ECO:0007669"/>
    <property type="project" value="UniProtKB-SubCell"/>
</dbReference>